<gene>
    <name evidence="1" type="ORF">CL55_00012130</name>
</gene>
<evidence type="ECO:0000313" key="2">
    <source>
        <dbReference type="Proteomes" id="UP000061135"/>
    </source>
</evidence>
<proteinExistence type="predicted"/>
<sequence length="57" mass="7127">MNNKQLEIEEDQLPKYAFELQSHELVEERLIWQHLARRKIHKMQREQESDSRKSRHE</sequence>
<dbReference type="Proteomes" id="UP000061135">
    <property type="component" value="Chromosome"/>
</dbReference>
<dbReference type="PATRIC" id="fig|576611.7.peg.1232"/>
<dbReference type="RefSeq" id="WP_156156275.1">
    <property type="nucleotide sequence ID" value="NZ_CP007501.1"/>
</dbReference>
<accession>A0A0E3ZK76</accession>
<dbReference type="OrthoDB" id="9940277at2"/>
<protein>
    <submittedName>
        <fullName evidence="1">Uncharacterized protein</fullName>
    </submittedName>
</protein>
<dbReference type="AlphaFoldDB" id="A0A0E3ZK76"/>
<dbReference type="STRING" id="1835254.CL55_00012130"/>
<dbReference type="HOGENOM" id="CLU_2992801_0_0_4"/>
<organism evidence="1 2">
    <name type="scientific">Polynucleobacter duraquae</name>
    <dbReference type="NCBI Taxonomy" id="1835254"/>
    <lineage>
        <taxon>Bacteria</taxon>
        <taxon>Pseudomonadati</taxon>
        <taxon>Pseudomonadota</taxon>
        <taxon>Betaproteobacteria</taxon>
        <taxon>Burkholderiales</taxon>
        <taxon>Burkholderiaceae</taxon>
        <taxon>Polynucleobacter</taxon>
    </lineage>
</organism>
<name>A0A0E3ZK76_9BURK</name>
<keyword evidence="2" id="KW-1185">Reference proteome</keyword>
<dbReference type="KEGG" id="pdq:CL55_00012130"/>
<dbReference type="EMBL" id="CP007501">
    <property type="protein sequence ID" value="AKD25546.1"/>
    <property type="molecule type" value="Genomic_DNA"/>
</dbReference>
<evidence type="ECO:0000313" key="1">
    <source>
        <dbReference type="EMBL" id="AKD25546.1"/>
    </source>
</evidence>
<reference evidence="1 2" key="1">
    <citation type="submission" date="2014-03" db="EMBL/GenBank/DDBJ databases">
        <title>Genome of Polynucleobacter strain MWH-MoK4.</title>
        <authorList>
            <person name="Hahn M.W."/>
        </authorList>
    </citation>
    <scope>NUCLEOTIDE SEQUENCE [LARGE SCALE GENOMIC DNA]</scope>
    <source>
        <strain evidence="1 2">MWH-MoK4</strain>
    </source>
</reference>